<evidence type="ECO:0000313" key="3">
    <source>
        <dbReference type="Proteomes" id="UP000016926"/>
    </source>
</evidence>
<sequence>MRDEDEVRAVRGLSGQAATSSSASVCPFKLDEHLASTFERCEREDDDEPSTRRPLSRYLPHTTAGRPSCCAAASPNTLPMVSTAVQAWASSPGDTLSTSSCTSVPTLPAEVHQLIVAACVDSDPLYTSLPPRYEFLCRLSLVCKSWNALVLPLLYRDVLLETESQAARLHRSMTRTHGGRNTTLARHVETLRLGAIPWLGKTFKEMADDQGEEEEVEEHYLSAGEATDFFLEELLQAMSGLKELWMAGIQHVPLSALRWAQNLEALRMLRSTICDCDVFCDTLSDPAATFPRLRRLEVYARCITMSTSRVFFSSSTFPSLSRFSFACPSEDSPSSTLDVSQLTCLSTITDAPPSLAKSNLLLLDMYQIPLRLALPHLPKSLLILRLNDYSPLTLSVPWLLVDHETSDQLASRQPNLRELWLPQSYCDWRDDAKESRREMVKIWVDKWEKRGVTVVFEGEDERNRHLEPEQRILTEESAFDFQFERLCSRVERLAAERAAT</sequence>
<feature type="region of interest" description="Disordered" evidence="1">
    <location>
        <begin position="1"/>
        <end position="23"/>
    </location>
</feature>
<reference evidence="2 3" key="1">
    <citation type="journal article" date="2012" name="Nat. Commun.">
        <title>A multi-omic map of the lipid-producing yeast Rhodosporidium toruloides.</title>
        <authorList>
            <person name="Zhu Z."/>
            <person name="Zhang S."/>
            <person name="Liu H."/>
            <person name="Shen H."/>
            <person name="Lin X."/>
            <person name="Yang F."/>
            <person name="Zhou Y.J."/>
            <person name="Jin G."/>
            <person name="Ye M."/>
            <person name="Zou H."/>
            <person name="Zou H."/>
            <person name="Zhao Z.K."/>
        </authorList>
    </citation>
    <scope>NUCLEOTIDE SEQUENCE [LARGE SCALE GENOMIC DNA]</scope>
    <source>
        <strain evidence="2 3">NP11</strain>
    </source>
</reference>
<dbReference type="GeneID" id="27371483"/>
<dbReference type="EMBL" id="KB722648">
    <property type="protein sequence ID" value="EMS23128.1"/>
    <property type="molecule type" value="Genomic_DNA"/>
</dbReference>
<organism evidence="2 3">
    <name type="scientific">Rhodotorula toruloides (strain NP11)</name>
    <name type="common">Yeast</name>
    <name type="synonym">Rhodosporidium toruloides</name>
    <dbReference type="NCBI Taxonomy" id="1130832"/>
    <lineage>
        <taxon>Eukaryota</taxon>
        <taxon>Fungi</taxon>
        <taxon>Dikarya</taxon>
        <taxon>Basidiomycota</taxon>
        <taxon>Pucciniomycotina</taxon>
        <taxon>Microbotryomycetes</taxon>
        <taxon>Sporidiobolales</taxon>
        <taxon>Sporidiobolaceae</taxon>
        <taxon>Rhodotorula</taxon>
    </lineage>
</organism>
<name>M7XSB4_RHOT1</name>
<proteinExistence type="predicted"/>
<dbReference type="Gene3D" id="3.80.10.10">
    <property type="entry name" value="Ribonuclease Inhibitor"/>
    <property type="match status" value="1"/>
</dbReference>
<feature type="region of interest" description="Disordered" evidence="1">
    <location>
        <begin position="40"/>
        <end position="60"/>
    </location>
</feature>
<dbReference type="InterPro" id="IPR032675">
    <property type="entry name" value="LRR_dom_sf"/>
</dbReference>
<evidence type="ECO:0000256" key="1">
    <source>
        <dbReference type="SAM" id="MobiDB-lite"/>
    </source>
</evidence>
<evidence type="ECO:0000313" key="2">
    <source>
        <dbReference type="EMBL" id="EMS23128.1"/>
    </source>
</evidence>
<accession>M7XSB4</accession>
<dbReference type="HOGENOM" id="CLU_545312_0_0_1"/>
<dbReference type="AlphaFoldDB" id="M7XSB4"/>
<protein>
    <submittedName>
        <fullName evidence="2">Uncharacterized protein</fullName>
    </submittedName>
</protein>
<dbReference type="OrthoDB" id="2526052at2759"/>
<dbReference type="Proteomes" id="UP000016926">
    <property type="component" value="Unassembled WGS sequence"/>
</dbReference>
<dbReference type="RefSeq" id="XP_016274247.1">
    <property type="nucleotide sequence ID" value="XM_016421126.1"/>
</dbReference>
<keyword evidence="3" id="KW-1185">Reference proteome</keyword>
<gene>
    <name evidence="2" type="ORF">RHTO_07470</name>
</gene>